<evidence type="ECO:0000313" key="3">
    <source>
        <dbReference type="Proteomes" id="UP001055117"/>
    </source>
</evidence>
<keyword evidence="1" id="KW-0472">Membrane</keyword>
<sequence>MIPHRHRLVVIPALGSIQILTWGASFYLLCMLANLISEDTGWPLRWVIGGLSLGFPVAGSVSPRVGLSSGSPCPFRADTRCGIVRS</sequence>
<name>A0ABQ4QK16_9HYPH</name>
<feature type="transmembrane region" description="Helical" evidence="1">
    <location>
        <begin position="42"/>
        <end position="61"/>
    </location>
</feature>
<gene>
    <name evidence="2" type="ORF">AFCDBAGC_3473</name>
</gene>
<evidence type="ECO:0008006" key="4">
    <source>
        <dbReference type="Google" id="ProtNLM"/>
    </source>
</evidence>
<dbReference type="Proteomes" id="UP001055117">
    <property type="component" value="Unassembled WGS sequence"/>
</dbReference>
<dbReference type="EMBL" id="BPQG01000052">
    <property type="protein sequence ID" value="GJD45599.1"/>
    <property type="molecule type" value="Genomic_DNA"/>
</dbReference>
<evidence type="ECO:0000256" key="1">
    <source>
        <dbReference type="SAM" id="Phobius"/>
    </source>
</evidence>
<keyword evidence="1" id="KW-0812">Transmembrane</keyword>
<evidence type="ECO:0000313" key="2">
    <source>
        <dbReference type="EMBL" id="GJD45599.1"/>
    </source>
</evidence>
<protein>
    <recommendedName>
        <fullName evidence="4">MFS transporter</fullName>
    </recommendedName>
</protein>
<proteinExistence type="predicted"/>
<reference evidence="2 3" key="1">
    <citation type="journal article" date="2021" name="Front. Microbiol.">
        <title>Comprehensive Comparative Genomics and Phenotyping of Methylobacterium Species.</title>
        <authorList>
            <person name="Alessa O."/>
            <person name="Ogura Y."/>
            <person name="Fujitani Y."/>
            <person name="Takami H."/>
            <person name="Hayashi T."/>
            <person name="Sahin N."/>
            <person name="Tani A."/>
        </authorList>
    </citation>
    <scope>NUCLEOTIDE SEQUENCE [LARGE SCALE GENOMIC DNA]</scope>
    <source>
        <strain evidence="2 3">DSM 23679</strain>
    </source>
</reference>
<keyword evidence="1" id="KW-1133">Transmembrane helix</keyword>
<organism evidence="2 3">
    <name type="scientific">Methylobacterium cerastii</name>
    <dbReference type="NCBI Taxonomy" id="932741"/>
    <lineage>
        <taxon>Bacteria</taxon>
        <taxon>Pseudomonadati</taxon>
        <taxon>Pseudomonadota</taxon>
        <taxon>Alphaproteobacteria</taxon>
        <taxon>Hyphomicrobiales</taxon>
        <taxon>Methylobacteriaceae</taxon>
        <taxon>Methylobacterium</taxon>
    </lineage>
</organism>
<keyword evidence="3" id="KW-1185">Reference proteome</keyword>
<accession>A0ABQ4QK16</accession>
<comment type="caution">
    <text evidence="2">The sequence shown here is derived from an EMBL/GenBank/DDBJ whole genome shotgun (WGS) entry which is preliminary data.</text>
</comment>
<feature type="transmembrane region" description="Helical" evidence="1">
    <location>
        <begin position="12"/>
        <end position="36"/>
    </location>
</feature>